<feature type="transmembrane region" description="Helical" evidence="1">
    <location>
        <begin position="94"/>
        <end position="113"/>
    </location>
</feature>
<keyword evidence="1" id="KW-1133">Transmembrane helix</keyword>
<evidence type="ECO:0000313" key="2">
    <source>
        <dbReference type="EMBL" id="TCS40161.1"/>
    </source>
</evidence>
<dbReference type="EMBL" id="SLZR01000010">
    <property type="protein sequence ID" value="TCS40161.1"/>
    <property type="molecule type" value="Genomic_DNA"/>
</dbReference>
<feature type="transmembrane region" description="Helical" evidence="1">
    <location>
        <begin position="12"/>
        <end position="41"/>
    </location>
</feature>
<feature type="transmembrane region" description="Helical" evidence="1">
    <location>
        <begin position="147"/>
        <end position="167"/>
    </location>
</feature>
<keyword evidence="1" id="KW-0812">Transmembrane</keyword>
<evidence type="ECO:0000313" key="3">
    <source>
        <dbReference type="Proteomes" id="UP000295793"/>
    </source>
</evidence>
<dbReference type="Proteomes" id="UP000295793">
    <property type="component" value="Unassembled WGS sequence"/>
</dbReference>
<name>A0A4R3I7Q1_9GAMM</name>
<feature type="transmembrane region" description="Helical" evidence="1">
    <location>
        <begin position="242"/>
        <end position="265"/>
    </location>
</feature>
<reference evidence="2 3" key="1">
    <citation type="submission" date="2019-03" db="EMBL/GenBank/DDBJ databases">
        <title>Genomic Encyclopedia of Archaeal and Bacterial Type Strains, Phase II (KMG-II): from individual species to whole genera.</title>
        <authorList>
            <person name="Goeker M."/>
        </authorList>
    </citation>
    <scope>NUCLEOTIDE SEQUENCE [LARGE SCALE GENOMIC DNA]</scope>
    <source>
        <strain evidence="2 3">DSM 15388</strain>
    </source>
</reference>
<proteinExistence type="predicted"/>
<keyword evidence="3" id="KW-1185">Reference proteome</keyword>
<organism evidence="2 3">
    <name type="scientific">Reinekea marinisedimentorum</name>
    <dbReference type="NCBI Taxonomy" id="230495"/>
    <lineage>
        <taxon>Bacteria</taxon>
        <taxon>Pseudomonadati</taxon>
        <taxon>Pseudomonadota</taxon>
        <taxon>Gammaproteobacteria</taxon>
        <taxon>Oceanospirillales</taxon>
        <taxon>Saccharospirillaceae</taxon>
        <taxon>Reinekea</taxon>
    </lineage>
</organism>
<evidence type="ECO:0000256" key="1">
    <source>
        <dbReference type="SAM" id="Phobius"/>
    </source>
</evidence>
<dbReference type="AlphaFoldDB" id="A0A4R3I7Q1"/>
<comment type="caution">
    <text evidence="2">The sequence shown here is derived from an EMBL/GenBank/DDBJ whole genome shotgun (WGS) entry which is preliminary data.</text>
</comment>
<sequence>MLGLARYAMKSPLHTGVLAALFAATPLLYFVSAALVALTTLRHGITYGTRTLLMAMAGGLVSWYLSGVPLSLLVLVLVTLLAEVLKATQSWSRTLILGSVIGLVLAFIAQNLFAAQFDSILDGIQQVFMTNGAGSVESQLLEMTRDWVGFILISSQLAEAVLTLLLARYWQAGLYNPGGLKGEMQALRFTRQEVVFLVAAVLVSVLYLPGAVMLFGIPLAFVGMALLHGIVTKLGLGGQWLVALYIGAVMFIQFILPLLVLVVIADSMIDLKSRIPERTKSDNE</sequence>
<accession>A0A4R3I7Q1</accession>
<protein>
    <submittedName>
        <fullName evidence="2">Uncharacterized protein</fullName>
    </submittedName>
</protein>
<dbReference type="OrthoDB" id="5659946at2"/>
<feature type="transmembrane region" description="Helical" evidence="1">
    <location>
        <begin position="194"/>
        <end position="222"/>
    </location>
</feature>
<gene>
    <name evidence="2" type="ORF">BCF53_11082</name>
</gene>
<keyword evidence="1" id="KW-0472">Membrane</keyword>
<dbReference type="RefSeq" id="WP_132702056.1">
    <property type="nucleotide sequence ID" value="NZ_SLZR01000010.1"/>
</dbReference>
<feature type="transmembrane region" description="Helical" evidence="1">
    <location>
        <begin position="61"/>
        <end position="82"/>
    </location>
</feature>